<comment type="caution">
    <text evidence="1">The sequence shown here is derived from an EMBL/GenBank/DDBJ whole genome shotgun (WGS) entry which is preliminary data.</text>
</comment>
<dbReference type="Proteomes" id="UP001519460">
    <property type="component" value="Unassembled WGS sequence"/>
</dbReference>
<organism evidence="1 2">
    <name type="scientific">Batillaria attramentaria</name>
    <dbReference type="NCBI Taxonomy" id="370345"/>
    <lineage>
        <taxon>Eukaryota</taxon>
        <taxon>Metazoa</taxon>
        <taxon>Spiralia</taxon>
        <taxon>Lophotrochozoa</taxon>
        <taxon>Mollusca</taxon>
        <taxon>Gastropoda</taxon>
        <taxon>Caenogastropoda</taxon>
        <taxon>Sorbeoconcha</taxon>
        <taxon>Cerithioidea</taxon>
        <taxon>Batillariidae</taxon>
        <taxon>Batillaria</taxon>
    </lineage>
</organism>
<name>A0ABD0KXE6_9CAEN</name>
<dbReference type="EMBL" id="JACVVK020000111">
    <property type="protein sequence ID" value="KAK7491706.1"/>
    <property type="molecule type" value="Genomic_DNA"/>
</dbReference>
<evidence type="ECO:0000313" key="1">
    <source>
        <dbReference type="EMBL" id="KAK7491706.1"/>
    </source>
</evidence>
<gene>
    <name evidence="1" type="ORF">BaRGS_00016962</name>
</gene>
<keyword evidence="2" id="KW-1185">Reference proteome</keyword>
<reference evidence="1 2" key="1">
    <citation type="journal article" date="2023" name="Sci. Data">
        <title>Genome assembly of the Korean intertidal mud-creeper Batillaria attramentaria.</title>
        <authorList>
            <person name="Patra A.K."/>
            <person name="Ho P.T."/>
            <person name="Jun S."/>
            <person name="Lee S.J."/>
            <person name="Kim Y."/>
            <person name="Won Y.J."/>
        </authorList>
    </citation>
    <scope>NUCLEOTIDE SEQUENCE [LARGE SCALE GENOMIC DNA]</scope>
    <source>
        <strain evidence="1">Wonlab-2016</strain>
    </source>
</reference>
<protein>
    <submittedName>
        <fullName evidence="1">Uncharacterized protein</fullName>
    </submittedName>
</protein>
<accession>A0ABD0KXE6</accession>
<evidence type="ECO:0000313" key="2">
    <source>
        <dbReference type="Proteomes" id="UP001519460"/>
    </source>
</evidence>
<dbReference type="AlphaFoldDB" id="A0ABD0KXE6"/>
<sequence>MNRYITASIYFPSYINSTCLQCTLSVLRCRQTRTQDARVREIRSNFESVNDSKKFISLTAELERFCLGHSVEKKSSELCDAFDEKELEIGKVVDCSGDKG</sequence>
<proteinExistence type="predicted"/>